<dbReference type="GO" id="GO:1990904">
    <property type="term" value="C:ribonucleoprotein complex"/>
    <property type="evidence" value="ECO:0007669"/>
    <property type="project" value="TreeGrafter"/>
</dbReference>
<dbReference type="GO" id="GO:0003924">
    <property type="term" value="F:GTPase activity"/>
    <property type="evidence" value="ECO:0007669"/>
    <property type="project" value="InterPro"/>
</dbReference>
<dbReference type="Proteomes" id="UP000034329">
    <property type="component" value="Unassembled WGS sequence"/>
</dbReference>
<dbReference type="FunFam" id="3.40.50.300:FF:000055">
    <property type="entry name" value="GTP-binding protein TypA"/>
    <property type="match status" value="1"/>
</dbReference>
<dbReference type="InterPro" id="IPR047041">
    <property type="entry name" value="BipA_GTP-bd_dom"/>
</dbReference>
<dbReference type="PANTHER" id="PTHR42908">
    <property type="entry name" value="TRANSLATION ELONGATION FACTOR-RELATED"/>
    <property type="match status" value="1"/>
</dbReference>
<reference evidence="4 5" key="1">
    <citation type="journal article" date="2015" name="Nature">
        <title>rRNA introns, odd ribosomes, and small enigmatic genomes across a large radiation of phyla.</title>
        <authorList>
            <person name="Brown C.T."/>
            <person name="Hug L.A."/>
            <person name="Thomas B.C."/>
            <person name="Sharon I."/>
            <person name="Castelle C.J."/>
            <person name="Singh A."/>
            <person name="Wilkins M.J."/>
            <person name="Williams K.H."/>
            <person name="Banfield J.F."/>
        </authorList>
    </citation>
    <scope>NUCLEOTIDE SEQUENCE [LARGE SCALE GENOMIC DNA]</scope>
</reference>
<dbReference type="NCBIfam" id="TIGR00231">
    <property type="entry name" value="small_GTP"/>
    <property type="match status" value="1"/>
</dbReference>
<feature type="domain" description="Tr-type G" evidence="3">
    <location>
        <begin position="33"/>
        <end position="230"/>
    </location>
</feature>
<dbReference type="InterPro" id="IPR042116">
    <property type="entry name" value="TypA/BipA_C"/>
</dbReference>
<dbReference type="GO" id="GO:0005829">
    <property type="term" value="C:cytosol"/>
    <property type="evidence" value="ECO:0007669"/>
    <property type="project" value="TreeGrafter"/>
</dbReference>
<dbReference type="PROSITE" id="PS51722">
    <property type="entry name" value="G_TR_2"/>
    <property type="match status" value="1"/>
</dbReference>
<dbReference type="InterPro" id="IPR005225">
    <property type="entry name" value="Small_GTP-bd"/>
</dbReference>
<dbReference type="InterPro" id="IPR048876">
    <property type="entry name" value="BipA_C"/>
</dbReference>
<evidence type="ECO:0000256" key="2">
    <source>
        <dbReference type="ARBA" id="ARBA00035722"/>
    </source>
</evidence>
<dbReference type="Gene3D" id="2.40.50.250">
    <property type="entry name" value="bipa protein"/>
    <property type="match status" value="1"/>
</dbReference>
<dbReference type="CDD" id="cd03691">
    <property type="entry name" value="BipA_TypA_II"/>
    <property type="match status" value="1"/>
</dbReference>
<name>A0A0G1MN95_9BACT</name>
<dbReference type="InterPro" id="IPR006298">
    <property type="entry name" value="BipA"/>
</dbReference>
<dbReference type="SUPFAM" id="SSF52540">
    <property type="entry name" value="P-loop containing nucleoside triphosphate hydrolases"/>
    <property type="match status" value="1"/>
</dbReference>
<evidence type="ECO:0000259" key="3">
    <source>
        <dbReference type="PROSITE" id="PS51722"/>
    </source>
</evidence>
<proteinExistence type="predicted"/>
<dbReference type="PANTHER" id="PTHR42908:SF8">
    <property type="entry name" value="TR-TYPE G DOMAIN-CONTAINING PROTEIN"/>
    <property type="match status" value="1"/>
</dbReference>
<dbReference type="Gene3D" id="3.30.70.240">
    <property type="match status" value="1"/>
</dbReference>
<dbReference type="CDD" id="cd03710">
    <property type="entry name" value="BipA_TypA_C"/>
    <property type="match status" value="1"/>
</dbReference>
<dbReference type="InterPro" id="IPR004161">
    <property type="entry name" value="EFTu-like_2"/>
</dbReference>
<comment type="caution">
    <text evidence="4">The sequence shown here is derived from an EMBL/GenBank/DDBJ whole genome shotgun (WGS) entry which is preliminary data.</text>
</comment>
<dbReference type="InterPro" id="IPR027417">
    <property type="entry name" value="P-loop_NTPase"/>
</dbReference>
<dbReference type="FunFam" id="3.30.70.870:FF:000003">
    <property type="entry name" value="GTP-binding protein TypA"/>
    <property type="match status" value="1"/>
</dbReference>
<dbReference type="PROSITE" id="PS00301">
    <property type="entry name" value="G_TR_1"/>
    <property type="match status" value="1"/>
</dbReference>
<dbReference type="SUPFAM" id="SSF54980">
    <property type="entry name" value="EF-G C-terminal domain-like"/>
    <property type="match status" value="2"/>
</dbReference>
<dbReference type="Pfam" id="PF03144">
    <property type="entry name" value="GTP_EFTU_D2"/>
    <property type="match status" value="1"/>
</dbReference>
<dbReference type="SUPFAM" id="SSF50447">
    <property type="entry name" value="Translation proteins"/>
    <property type="match status" value="1"/>
</dbReference>
<dbReference type="Pfam" id="PF21018">
    <property type="entry name" value="BipA_C"/>
    <property type="match status" value="1"/>
</dbReference>
<organism evidence="4 5">
    <name type="scientific">Candidatus Woesebacteria bacterium GW2011_GWB1_45_5</name>
    <dbReference type="NCBI Taxonomy" id="1618581"/>
    <lineage>
        <taxon>Bacteria</taxon>
        <taxon>Candidatus Woeseibacteriota</taxon>
    </lineage>
</organism>
<sequence>MGEKRVQFPPGPQREVAYFRAIFYCEVYKETKMNIRNIAIIAHVDHGKTTLVDALLRQSHTEMKKEVAEQDMIMDSNELERERGITIFSKNASVEYKGVKINIIDTPGHADFGGEVERVLSMTDGALLLVDAKEGPMPQTRFVLREALKLGLKIIVIVNKIDKKGARPEYVQGKTFDLFVELGANEETALFHTVYASGKGGRAGTDPDLDKMTDISPIFDAILKYIPEPRAYPDKPLQMLVSNIGKDNYKGRIAIGKIHAGSIKNGQDVAHIDRDGQISKYKITSLSTFKGLAKIEENEALAGDIVSVTGIPDVNIGETIADPIEPAALPLLDIEEPTVKMVFMVNNSPFGGQEGEFKTSSQIRARLHKELETDVALKVFDNPDGTWTVFGRGELHLAILIERIRREGYEFQVSRPHVITKIIDGKTLTPFEKVYIEVPEEYSGIVIQKMGQRHAKMDNMETTEGLTYLEFTVATKELIGFRSEFITDTKGLGIINAAFYEFEPDDGYQRQRERGSLLAYESGETRLYGMTQVQDQGEFFVGPAQKVYKGQVVGQNNRQGDMRVNVCKEKKLSNMRSKGDGTMEHFNAPKTMGLEDALEYIDDSELVEVTPKSIRIRKTILDEIEARKQAKLQKH</sequence>
<dbReference type="PATRIC" id="fig|1618581.3.peg.556"/>
<dbReference type="Pfam" id="PF00679">
    <property type="entry name" value="EFG_C"/>
    <property type="match status" value="1"/>
</dbReference>
<dbReference type="Gene3D" id="2.40.30.10">
    <property type="entry name" value="Translation factors"/>
    <property type="match status" value="1"/>
</dbReference>
<dbReference type="FunFam" id="2.40.30.10:FF:000016">
    <property type="entry name" value="GTP-binding protein TypA"/>
    <property type="match status" value="1"/>
</dbReference>
<dbReference type="InterPro" id="IPR047042">
    <property type="entry name" value="BipA_II"/>
</dbReference>
<dbReference type="GO" id="GO:0005525">
    <property type="term" value="F:GTP binding"/>
    <property type="evidence" value="ECO:0007669"/>
    <property type="project" value="UniProtKB-KW"/>
</dbReference>
<dbReference type="InterPro" id="IPR000795">
    <property type="entry name" value="T_Tr_GTP-bd_dom"/>
</dbReference>
<gene>
    <name evidence="4" type="ORF">UX13_C0035G0006</name>
</gene>
<dbReference type="Pfam" id="PF00009">
    <property type="entry name" value="GTP_EFTU"/>
    <property type="match status" value="1"/>
</dbReference>
<dbReference type="AlphaFoldDB" id="A0A0G1MN95"/>
<dbReference type="NCBIfam" id="TIGR01394">
    <property type="entry name" value="TypA_BipA"/>
    <property type="match status" value="1"/>
</dbReference>
<dbReference type="EMBL" id="LCLA01000035">
    <property type="protein sequence ID" value="KKU09629.1"/>
    <property type="molecule type" value="Genomic_DNA"/>
</dbReference>
<keyword evidence="1" id="KW-0547">Nucleotide-binding</keyword>
<evidence type="ECO:0000256" key="1">
    <source>
        <dbReference type="ARBA" id="ARBA00023134"/>
    </source>
</evidence>
<dbReference type="InterPro" id="IPR031157">
    <property type="entry name" value="G_TR_CS"/>
</dbReference>
<dbReference type="FunFam" id="3.30.70.240:FF:000002">
    <property type="entry name" value="GTP-binding protein TypA"/>
    <property type="match status" value="1"/>
</dbReference>
<evidence type="ECO:0000313" key="5">
    <source>
        <dbReference type="Proteomes" id="UP000034329"/>
    </source>
</evidence>
<dbReference type="PRINTS" id="PR00315">
    <property type="entry name" value="ELONGATNFCT"/>
</dbReference>
<protein>
    <recommendedName>
        <fullName evidence="2">50S ribosomal subunit assembly factor BipA</fullName>
    </recommendedName>
</protein>
<dbReference type="InterPro" id="IPR035647">
    <property type="entry name" value="EFG_III/V"/>
</dbReference>
<dbReference type="Gene3D" id="3.40.50.300">
    <property type="entry name" value="P-loop containing nucleotide triphosphate hydrolases"/>
    <property type="match status" value="1"/>
</dbReference>
<keyword evidence="1" id="KW-0342">GTP-binding</keyword>
<dbReference type="InterPro" id="IPR009000">
    <property type="entry name" value="Transl_B-barrel_sf"/>
</dbReference>
<dbReference type="InterPro" id="IPR000640">
    <property type="entry name" value="EFG_V-like"/>
</dbReference>
<dbReference type="Gene3D" id="3.30.70.870">
    <property type="entry name" value="Elongation Factor G (Translational Gtpase), domain 3"/>
    <property type="match status" value="1"/>
</dbReference>
<evidence type="ECO:0000313" key="4">
    <source>
        <dbReference type="EMBL" id="KKU09629.1"/>
    </source>
</evidence>
<dbReference type="InterPro" id="IPR035651">
    <property type="entry name" value="BipA_V"/>
</dbReference>
<accession>A0A0G1MN95</accession>
<dbReference type="CDD" id="cd01891">
    <property type="entry name" value="TypA_BipA"/>
    <property type="match status" value="1"/>
</dbReference>